<proteinExistence type="predicted"/>
<organism evidence="1 2">
    <name type="scientific">Microbacterium lemovicicum</name>
    <dbReference type="NCBI Taxonomy" id="1072463"/>
    <lineage>
        <taxon>Bacteria</taxon>
        <taxon>Bacillati</taxon>
        <taxon>Actinomycetota</taxon>
        <taxon>Actinomycetes</taxon>
        <taxon>Micrococcales</taxon>
        <taxon>Microbacteriaceae</taxon>
        <taxon>Microbacterium</taxon>
    </lineage>
</organism>
<dbReference type="Proteomes" id="UP000276888">
    <property type="component" value="Chromosome"/>
</dbReference>
<keyword evidence="2" id="KW-1185">Reference proteome</keyword>
<dbReference type="OrthoDB" id="3827359at2"/>
<evidence type="ECO:0000313" key="1">
    <source>
        <dbReference type="EMBL" id="AZS36193.1"/>
    </source>
</evidence>
<dbReference type="RefSeq" id="WP_127094919.1">
    <property type="nucleotide sequence ID" value="NZ_CP031423.1"/>
</dbReference>
<dbReference type="KEGG" id="mlv:CVS47_00793"/>
<protein>
    <submittedName>
        <fullName evidence="1">Uncharacterized protein</fullName>
    </submittedName>
</protein>
<name>A0A3Q9IZS5_9MICO</name>
<dbReference type="AlphaFoldDB" id="A0A3Q9IZS5"/>
<reference evidence="1 2" key="1">
    <citation type="submission" date="2018-08" db="EMBL/GenBank/DDBJ databases">
        <title>Microbacterium lemovicicum sp. nov., a bacterium isolated from a natural uranium-rich soil.</title>
        <authorList>
            <person name="ORTET P."/>
        </authorList>
    </citation>
    <scope>NUCLEOTIDE SEQUENCE [LARGE SCALE GENOMIC DNA]</scope>
    <source>
        <strain evidence="1 2">Viu22</strain>
    </source>
</reference>
<evidence type="ECO:0000313" key="2">
    <source>
        <dbReference type="Proteomes" id="UP000276888"/>
    </source>
</evidence>
<accession>A0A3Q9IZS5</accession>
<dbReference type="EMBL" id="CP031423">
    <property type="protein sequence ID" value="AZS36193.1"/>
    <property type="molecule type" value="Genomic_DNA"/>
</dbReference>
<gene>
    <name evidence="1" type="ORF">CVS47_00793</name>
</gene>
<sequence>MRWDRFFEDLEDQLASEWEAERAALDTEAERLRLARVGLRERLVAAADREPGGAPPSIEFTDGTTVNAAITGVGADWVALDPGTRMGAILAPTASLISIGMPHADLLRSARPATARGSSLAERMTLGFVLRDVARRRLPVTAHLVGGRALTGTIDRAAADHFDIALHEAGAARRADSVSGHRLVPFTALAWLRIESAAAIL</sequence>